<gene>
    <name evidence="2" type="ORF">KZ829_15705</name>
</gene>
<feature type="domain" description="LUD" evidence="1">
    <location>
        <begin position="19"/>
        <end position="200"/>
    </location>
</feature>
<sequence>MTTLSLDESFAVAADGERIERTAAALRANDFTTHVVDAPEDARRLVSELVPRDRGVFTAQSETLRTAGITADLDESGAFTSIRAGAPAPSGDIYDVIRLGALPDVVVGSVHAITEQGHLVVGSASGSQFAPYASGARQAIWVAGAQKIVPDLDTALGRLRTFSLPRENERLRERYGQTSFIARILILEREAFPDRGTVIIVREPIGF</sequence>
<dbReference type="PANTHER" id="PTHR36179">
    <property type="entry name" value="LUD_DOM DOMAIN-CONTAINING PROTEIN"/>
    <property type="match status" value="1"/>
</dbReference>
<reference evidence="2 3" key="1">
    <citation type="journal article" date="2013" name="Antonie Van Leeuwenhoek">
        <title>Actinoplanes hulinensis sp. nov., a novel actinomycete isolated from soybean root (Glycine max (L.) Merr).</title>
        <authorList>
            <person name="Shen Y."/>
            <person name="Liu C."/>
            <person name="Wang X."/>
            <person name="Zhao J."/>
            <person name="Jia F."/>
            <person name="Zhang Y."/>
            <person name="Wang L."/>
            <person name="Yang D."/>
            <person name="Xiang W."/>
        </authorList>
    </citation>
    <scope>NUCLEOTIDE SEQUENCE [LARGE SCALE GENOMIC DNA]</scope>
    <source>
        <strain evidence="2 3">NEAU-M9</strain>
    </source>
</reference>
<dbReference type="InterPro" id="IPR003741">
    <property type="entry name" value="LUD_dom"/>
</dbReference>
<proteinExistence type="predicted"/>
<accession>A0ABS7B2I7</accession>
<comment type="caution">
    <text evidence="2">The sequence shown here is derived from an EMBL/GenBank/DDBJ whole genome shotgun (WGS) entry which is preliminary data.</text>
</comment>
<protein>
    <submittedName>
        <fullName evidence="2">Lactate utilization protein</fullName>
    </submittedName>
</protein>
<evidence type="ECO:0000313" key="3">
    <source>
        <dbReference type="Proteomes" id="UP001519863"/>
    </source>
</evidence>
<dbReference type="RefSeq" id="WP_220144634.1">
    <property type="nucleotide sequence ID" value="NZ_JAHXZI010000007.1"/>
</dbReference>
<organism evidence="2 3">
    <name type="scientific">Actinoplanes hulinensis</name>
    <dbReference type="NCBI Taxonomy" id="1144547"/>
    <lineage>
        <taxon>Bacteria</taxon>
        <taxon>Bacillati</taxon>
        <taxon>Actinomycetota</taxon>
        <taxon>Actinomycetes</taxon>
        <taxon>Micromonosporales</taxon>
        <taxon>Micromonosporaceae</taxon>
        <taxon>Actinoplanes</taxon>
    </lineage>
</organism>
<evidence type="ECO:0000259" key="1">
    <source>
        <dbReference type="Pfam" id="PF02589"/>
    </source>
</evidence>
<dbReference type="EMBL" id="JAHXZI010000007">
    <property type="protein sequence ID" value="MBW6435185.1"/>
    <property type="molecule type" value="Genomic_DNA"/>
</dbReference>
<evidence type="ECO:0000313" key="2">
    <source>
        <dbReference type="EMBL" id="MBW6435185.1"/>
    </source>
</evidence>
<name>A0ABS7B2I7_9ACTN</name>
<keyword evidence="3" id="KW-1185">Reference proteome</keyword>
<dbReference type="PANTHER" id="PTHR36179:SF2">
    <property type="entry name" value="LUD DOMAIN-CONTAINING PROTEIN"/>
    <property type="match status" value="1"/>
</dbReference>
<dbReference type="Pfam" id="PF02589">
    <property type="entry name" value="LUD_dom"/>
    <property type="match status" value="1"/>
</dbReference>
<dbReference type="Proteomes" id="UP001519863">
    <property type="component" value="Unassembled WGS sequence"/>
</dbReference>